<name>A0A1H5U1B3_9EURY</name>
<dbReference type="Proteomes" id="UP000236740">
    <property type="component" value="Unassembled WGS sequence"/>
</dbReference>
<sequence>MAPHNADRDSDVRIVERPVITSATDPVFSPPSSLEPDTHVLHLDCVFSPQARLQHWSETDVDRLAEVAIVHTGYAVDDATAVEAAGESLGIPTRFTYVGNPGDLSQIGLELVKFCDRTPTDDPTIVYVDSVSLLLQYSSVDAVVSFLERCLELFEQHDVSARLFLTPAVHDPETVERLRSVVPE</sequence>
<dbReference type="OrthoDB" id="109251at2157"/>
<keyword evidence="3" id="KW-1185">Reference proteome</keyword>
<dbReference type="InterPro" id="IPR055927">
    <property type="entry name" value="DUF7504"/>
</dbReference>
<dbReference type="Pfam" id="PF24336">
    <property type="entry name" value="DUF7504"/>
    <property type="match status" value="1"/>
</dbReference>
<dbReference type="GeneID" id="39857544"/>
<evidence type="ECO:0000313" key="2">
    <source>
        <dbReference type="EMBL" id="SEF68041.1"/>
    </source>
</evidence>
<evidence type="ECO:0000313" key="4">
    <source>
        <dbReference type="Proteomes" id="UP000296733"/>
    </source>
</evidence>
<dbReference type="RefSeq" id="WP_103990206.1">
    <property type="nucleotide sequence ID" value="NZ_CP031311.1"/>
</dbReference>
<evidence type="ECO:0008006" key="5">
    <source>
        <dbReference type="Google" id="ProtNLM"/>
    </source>
</evidence>
<reference evidence="1 4" key="2">
    <citation type="journal article" date="2019" name="Nat. Commun.">
        <title>A new type of DNA phosphorothioation-based antiviral system in archaea.</title>
        <authorList>
            <person name="Xiong L."/>
            <person name="Liu S."/>
            <person name="Chen S."/>
            <person name="Xiao Y."/>
            <person name="Zhu B."/>
            <person name="Gao Y."/>
            <person name="Zhang Y."/>
            <person name="Chen B."/>
            <person name="Luo J."/>
            <person name="Deng Z."/>
            <person name="Chen X."/>
            <person name="Wang L."/>
            <person name="Chen S."/>
        </authorList>
    </citation>
    <scope>NUCLEOTIDE SEQUENCE [LARGE SCALE GENOMIC DNA]</scope>
    <source>
        <strain evidence="1 4">CGMCC 1.10331</strain>
    </source>
</reference>
<evidence type="ECO:0000313" key="3">
    <source>
        <dbReference type="Proteomes" id="UP000236740"/>
    </source>
</evidence>
<dbReference type="AlphaFoldDB" id="A0A1H5U1B3"/>
<dbReference type="EMBL" id="CP031311">
    <property type="protein sequence ID" value="QCC47193.1"/>
    <property type="molecule type" value="Genomic_DNA"/>
</dbReference>
<gene>
    <name evidence="1" type="ORF">DV707_05615</name>
    <name evidence="2" type="ORF">SAMN04488133_0428</name>
</gene>
<evidence type="ECO:0000313" key="1">
    <source>
        <dbReference type="EMBL" id="QCC47193.1"/>
    </source>
</evidence>
<dbReference type="Proteomes" id="UP000296733">
    <property type="component" value="Chromosome"/>
</dbReference>
<accession>A0A1H5U1B3</accession>
<dbReference type="EMBL" id="FNVN01000001">
    <property type="protein sequence ID" value="SEF68041.1"/>
    <property type="molecule type" value="Genomic_DNA"/>
</dbReference>
<dbReference type="KEGG" id="hlm:DV707_05615"/>
<proteinExistence type="predicted"/>
<organism evidence="2 3">
    <name type="scientific">Halobellus limi</name>
    <dbReference type="NCBI Taxonomy" id="699433"/>
    <lineage>
        <taxon>Archaea</taxon>
        <taxon>Methanobacteriati</taxon>
        <taxon>Methanobacteriota</taxon>
        <taxon>Stenosarchaea group</taxon>
        <taxon>Halobacteria</taxon>
        <taxon>Halobacteriales</taxon>
        <taxon>Haloferacaceae</taxon>
        <taxon>Halobellus</taxon>
    </lineage>
</organism>
<protein>
    <recommendedName>
        <fullName evidence="5">DUF835 domain-containing protein</fullName>
    </recommendedName>
</protein>
<reference evidence="2 3" key="1">
    <citation type="submission" date="2016-10" db="EMBL/GenBank/DDBJ databases">
        <authorList>
            <person name="de Groot N.N."/>
        </authorList>
    </citation>
    <scope>NUCLEOTIDE SEQUENCE [LARGE SCALE GENOMIC DNA]</scope>
    <source>
        <strain evidence="2 3">CGMCC 1.10331</strain>
    </source>
</reference>